<sequence length="29" mass="3376">MHNQTGCKDRSKSRKAGIRVANRNEDFKQ</sequence>
<reference evidence="2" key="1">
    <citation type="submission" date="2018-02" db="EMBL/GenBank/DDBJ databases">
        <title>Rhizophora mucronata_Transcriptome.</title>
        <authorList>
            <person name="Meera S.P."/>
            <person name="Sreeshan A."/>
            <person name="Augustine A."/>
        </authorList>
    </citation>
    <scope>NUCLEOTIDE SEQUENCE</scope>
    <source>
        <tissue evidence="2">Leaf</tissue>
    </source>
</reference>
<organism evidence="2">
    <name type="scientific">Rhizophora mucronata</name>
    <name type="common">Asiatic mangrove</name>
    <dbReference type="NCBI Taxonomy" id="61149"/>
    <lineage>
        <taxon>Eukaryota</taxon>
        <taxon>Viridiplantae</taxon>
        <taxon>Streptophyta</taxon>
        <taxon>Embryophyta</taxon>
        <taxon>Tracheophyta</taxon>
        <taxon>Spermatophyta</taxon>
        <taxon>Magnoliopsida</taxon>
        <taxon>eudicotyledons</taxon>
        <taxon>Gunneridae</taxon>
        <taxon>Pentapetalae</taxon>
        <taxon>rosids</taxon>
        <taxon>fabids</taxon>
        <taxon>Malpighiales</taxon>
        <taxon>Rhizophoraceae</taxon>
        <taxon>Rhizophora</taxon>
    </lineage>
</organism>
<dbReference type="AlphaFoldDB" id="A0A2P2M9A4"/>
<dbReference type="EMBL" id="GGEC01046310">
    <property type="protein sequence ID" value="MBX26794.1"/>
    <property type="molecule type" value="Transcribed_RNA"/>
</dbReference>
<feature type="region of interest" description="Disordered" evidence="1">
    <location>
        <begin position="1"/>
        <end position="29"/>
    </location>
</feature>
<protein>
    <submittedName>
        <fullName evidence="2">Uncharacterized protein</fullName>
    </submittedName>
</protein>
<evidence type="ECO:0000256" key="1">
    <source>
        <dbReference type="SAM" id="MobiDB-lite"/>
    </source>
</evidence>
<accession>A0A2P2M9A4</accession>
<evidence type="ECO:0000313" key="2">
    <source>
        <dbReference type="EMBL" id="MBX26794.1"/>
    </source>
</evidence>
<name>A0A2P2M9A4_RHIMU</name>
<proteinExistence type="predicted"/>